<accession>A0ACC1DJR8</accession>
<organism evidence="1 2">
    <name type="scientific">Dendrolimus kikuchii</name>
    <dbReference type="NCBI Taxonomy" id="765133"/>
    <lineage>
        <taxon>Eukaryota</taxon>
        <taxon>Metazoa</taxon>
        <taxon>Ecdysozoa</taxon>
        <taxon>Arthropoda</taxon>
        <taxon>Hexapoda</taxon>
        <taxon>Insecta</taxon>
        <taxon>Pterygota</taxon>
        <taxon>Neoptera</taxon>
        <taxon>Endopterygota</taxon>
        <taxon>Lepidoptera</taxon>
        <taxon>Glossata</taxon>
        <taxon>Ditrysia</taxon>
        <taxon>Bombycoidea</taxon>
        <taxon>Lasiocampidae</taxon>
        <taxon>Dendrolimus</taxon>
    </lineage>
</organism>
<protein>
    <submittedName>
        <fullName evidence="1">Uncharacterized protein</fullName>
    </submittedName>
</protein>
<keyword evidence="2" id="KW-1185">Reference proteome</keyword>
<dbReference type="EMBL" id="CM034387">
    <property type="protein sequence ID" value="KAJ0184030.1"/>
    <property type="molecule type" value="Genomic_DNA"/>
</dbReference>
<dbReference type="Proteomes" id="UP000824533">
    <property type="component" value="Linkage Group LG01"/>
</dbReference>
<name>A0ACC1DJR8_9NEOP</name>
<sequence length="767" mass="88613">MERLSQDLKYCQGCQEAHTEEFKKLFDETANKDIKRLQFINEHCKYTTKCIQCKTLVQQVRSLLNELAEIRVNQLPGVCCYCKRSNISGKCKRCEYIVNHFFSQKVKQHEDQQKRFALWLQKLKRLLQMVLEGESICMYMYNESSAKELENLLQELKKPLSLREPEIGLLLPEDDKLASLASLSENKKMLKEVIEKIKTDNVIKKFSSDESLNVCALISACMCKYVMDKKIEKRMALEQFSQKESLKVENEEVMVKKAVLGTDSEILKNNKRKKSGYKHLVNKENIPPKIKIIKSIPEKSKKKISSEKSKSPEELKPSAESKFPKITTAKRTSEEEMTITLIREREKDVKKEVNKKEETLKVPEFGELPILKFKVRQSNIEETSTSILECGDDDYLTPLEMIKGENIVPFDPHYRDLKPAVIQPLLFNVKPVCSDSLLREILPHITPKTSLGFGGSKYKQVHVSYKMNIYKMLPANPEYDWFKRHQNRKIMYYETGEKLADFNDEGRGKWYYKSGRVALDYSNAQELNAGQRYVIYSSGEEIENGKLKPFTVLACFDFLGNGVVYDHYGKVRLKYNQSEGMVVDSKIGPPGRWKWHTLNDPPVLQPIFVDTVLKHCDPCLDNVIKNQKDDKSDAGSRLRHESTDMLTIELENFVKEKANKMLKKLKLFQFRMKVLKINNQFSLRIIDQANIYLLYRVGSISLRLNLGMILISNEIVDTETAEVSQVATPYDRNPPGSQSVADIQKILNKAEKIGKMRQAKVARLMNL</sequence>
<reference evidence="1 2" key="1">
    <citation type="journal article" date="2021" name="Front. Genet.">
        <title>Chromosome-Level Genome Assembly Reveals Significant Gene Expansion in the Toll and IMD Signaling Pathways of Dendrolimus kikuchii.</title>
        <authorList>
            <person name="Zhou J."/>
            <person name="Wu P."/>
            <person name="Xiong Z."/>
            <person name="Liu N."/>
            <person name="Zhao N."/>
            <person name="Ji M."/>
            <person name="Qiu Y."/>
            <person name="Yang B."/>
        </authorList>
    </citation>
    <scope>NUCLEOTIDE SEQUENCE [LARGE SCALE GENOMIC DNA]</scope>
    <source>
        <strain evidence="1">Ann1</strain>
    </source>
</reference>
<gene>
    <name evidence="1" type="ORF">K1T71_000453</name>
</gene>
<evidence type="ECO:0000313" key="2">
    <source>
        <dbReference type="Proteomes" id="UP000824533"/>
    </source>
</evidence>
<evidence type="ECO:0000313" key="1">
    <source>
        <dbReference type="EMBL" id="KAJ0184030.1"/>
    </source>
</evidence>
<proteinExistence type="predicted"/>
<comment type="caution">
    <text evidence="1">The sequence shown here is derived from an EMBL/GenBank/DDBJ whole genome shotgun (WGS) entry which is preliminary data.</text>
</comment>